<dbReference type="InterPro" id="IPR055414">
    <property type="entry name" value="LRR_R13L4/SHOC2-like"/>
</dbReference>
<sequence>MGKPSESNSSGFVETVDEIMRIYRSLPRRPSLDEVEAAMGIIRTVENEESLKIEAISNQKKPPDVPEELFILLQEFQNNSVLLQSEEQKKEAVFVLSLEKKFEVFDGLLQRVNKLVNGDESIASVFRSEEVFHGVTDSVASSLEISKIGKKIFSLGESKSSESEAPKGVVKDSSLKSTVSSDLEKLGLMKVASLIEICAKDGAKDINLQGKLMDQIEWLPLSIGKLSETLSLNLAENRIMALPTTISGLKSLMKLDLHSNQLINLPACFGELFNLTDLDLHSNQLKSLPPTFGNLTNLVNLDLSSNKFSYLPESMGKLTSLKTLDIETNELEEFPYTIGHCTSLVQLRANFNQLKALPEAIGKLENLEVLTLHYNRIKGLPTTVASLSSLKELDVSFNEIESVPESLCFATSLVKLNLGKNFADLRALPKSIGNLEMLEELDISDNQIRVLPDSFRLLSKLRVLYTDETPLEVPPIQVAKLGAQAVVRYMAELHEKKDMKLKTPKRTDFWVWFCILFCSPRRNNGDKDSGKV</sequence>
<dbReference type="KEGG" id="atr:18437437"/>
<keyword evidence="1" id="KW-0433">Leucine-rich repeat</keyword>
<dbReference type="InterPro" id="IPR050216">
    <property type="entry name" value="LRR_domain-containing"/>
</dbReference>
<dbReference type="Gramene" id="ERN09289">
    <property type="protein sequence ID" value="ERN09289"/>
    <property type="gene ID" value="AMTR_s00149p00074240"/>
</dbReference>
<dbReference type="SMART" id="SM00365">
    <property type="entry name" value="LRR_SD22"/>
    <property type="match status" value="6"/>
</dbReference>
<dbReference type="Pfam" id="PF23598">
    <property type="entry name" value="LRR_14"/>
    <property type="match status" value="1"/>
</dbReference>
<dbReference type="Gene3D" id="3.80.10.10">
    <property type="entry name" value="Ribonuclease Inhibitor"/>
    <property type="match status" value="3"/>
</dbReference>
<name>W1PNB5_AMBTC</name>
<dbReference type="OrthoDB" id="1668230at2759"/>
<gene>
    <name evidence="6" type="ORF">AMTR_s00149p00074240</name>
</gene>
<dbReference type="SUPFAM" id="SSF52058">
    <property type="entry name" value="L domain-like"/>
    <property type="match status" value="1"/>
</dbReference>
<keyword evidence="7" id="KW-1185">Reference proteome</keyword>
<protein>
    <recommendedName>
        <fullName evidence="5">Disease resistance R13L4/SHOC-2-like LRR domain-containing protein</fullName>
    </recommendedName>
</protein>
<dbReference type="GO" id="GO:0035556">
    <property type="term" value="P:intracellular signal transduction"/>
    <property type="evidence" value="ECO:0000318"/>
    <property type="project" value="GO_Central"/>
</dbReference>
<dbReference type="InterPro" id="IPR003591">
    <property type="entry name" value="Leu-rich_rpt_typical-subtyp"/>
</dbReference>
<dbReference type="PANTHER" id="PTHR48051">
    <property type="match status" value="1"/>
</dbReference>
<dbReference type="PROSITE" id="PS51450">
    <property type="entry name" value="LRR"/>
    <property type="match status" value="3"/>
</dbReference>
<dbReference type="PANTHER" id="PTHR48051:SF54">
    <property type="entry name" value="LEUCINE-RICH REPEAT-CONTAINING PROTEIN"/>
    <property type="match status" value="1"/>
</dbReference>
<evidence type="ECO:0000256" key="2">
    <source>
        <dbReference type="ARBA" id="ARBA00022737"/>
    </source>
</evidence>
<dbReference type="SMART" id="SM00369">
    <property type="entry name" value="LRR_TYP"/>
    <property type="match status" value="8"/>
</dbReference>
<evidence type="ECO:0000256" key="3">
    <source>
        <dbReference type="ARBA" id="ARBA00023786"/>
    </source>
</evidence>
<dbReference type="Proteomes" id="UP000017836">
    <property type="component" value="Unassembled WGS sequence"/>
</dbReference>
<feature type="domain" description="Disease resistance R13L4/SHOC-2-like LRR" evidence="5">
    <location>
        <begin position="292"/>
        <end position="373"/>
    </location>
</feature>
<dbReference type="eggNOG" id="KOG0619">
    <property type="taxonomic scope" value="Eukaryota"/>
</dbReference>
<dbReference type="FunFam" id="3.80.10.10:FF:000405">
    <property type="entry name" value="Plant intracellular Ras-group-related LRR protein 4"/>
    <property type="match status" value="1"/>
</dbReference>
<evidence type="ECO:0000256" key="4">
    <source>
        <dbReference type="ARBA" id="ARBA00037519"/>
    </source>
</evidence>
<dbReference type="STRING" id="13333.W1PNB5"/>
<evidence type="ECO:0000313" key="6">
    <source>
        <dbReference type="EMBL" id="ERN09289.1"/>
    </source>
</evidence>
<comment type="function">
    <text evidence="4">Leucine-rich repeat protein that likely mediates protein interactions, possibly in the context of signal transduction.</text>
</comment>
<evidence type="ECO:0000259" key="5">
    <source>
        <dbReference type="Pfam" id="PF23598"/>
    </source>
</evidence>
<dbReference type="OMA" id="FQSHEQR"/>
<organism evidence="6 7">
    <name type="scientific">Amborella trichopoda</name>
    <dbReference type="NCBI Taxonomy" id="13333"/>
    <lineage>
        <taxon>Eukaryota</taxon>
        <taxon>Viridiplantae</taxon>
        <taxon>Streptophyta</taxon>
        <taxon>Embryophyta</taxon>
        <taxon>Tracheophyta</taxon>
        <taxon>Spermatophyta</taxon>
        <taxon>Magnoliopsida</taxon>
        <taxon>Amborellales</taxon>
        <taxon>Amborellaceae</taxon>
        <taxon>Amborella</taxon>
    </lineage>
</organism>
<evidence type="ECO:0000256" key="1">
    <source>
        <dbReference type="ARBA" id="ARBA00022614"/>
    </source>
</evidence>
<dbReference type="AlphaFoldDB" id="W1PNB5"/>
<comment type="similarity">
    <text evidence="3">Belongs to the SHOC2 family.</text>
</comment>
<dbReference type="Pfam" id="PF00560">
    <property type="entry name" value="LRR_1"/>
    <property type="match status" value="2"/>
</dbReference>
<keyword evidence="2" id="KW-0677">Repeat</keyword>
<proteinExistence type="inferred from homology"/>
<dbReference type="InterPro" id="IPR032675">
    <property type="entry name" value="LRR_dom_sf"/>
</dbReference>
<reference evidence="7" key="1">
    <citation type="journal article" date="2013" name="Science">
        <title>The Amborella genome and the evolution of flowering plants.</title>
        <authorList>
            <consortium name="Amborella Genome Project"/>
        </authorList>
    </citation>
    <scope>NUCLEOTIDE SEQUENCE [LARGE SCALE GENOMIC DNA]</scope>
</reference>
<dbReference type="SMART" id="SM00364">
    <property type="entry name" value="LRR_BAC"/>
    <property type="match status" value="8"/>
</dbReference>
<accession>W1PNB5</accession>
<dbReference type="EMBL" id="KI393016">
    <property type="protein sequence ID" value="ERN09289.1"/>
    <property type="molecule type" value="Genomic_DNA"/>
</dbReference>
<dbReference type="GO" id="GO:0009416">
    <property type="term" value="P:response to light stimulus"/>
    <property type="evidence" value="ECO:0007669"/>
    <property type="project" value="EnsemblPlants"/>
</dbReference>
<dbReference type="InterPro" id="IPR001611">
    <property type="entry name" value="Leu-rich_rpt"/>
</dbReference>
<dbReference type="HOGENOM" id="CLU_038753_0_0_1"/>
<evidence type="ECO:0000313" key="7">
    <source>
        <dbReference type="Proteomes" id="UP000017836"/>
    </source>
</evidence>